<organism evidence="2 3">
    <name type="scientific">Solibacillus palustris</name>
    <dbReference type="NCBI Taxonomy" id="2908203"/>
    <lineage>
        <taxon>Bacteria</taxon>
        <taxon>Bacillati</taxon>
        <taxon>Bacillota</taxon>
        <taxon>Bacilli</taxon>
        <taxon>Bacillales</taxon>
        <taxon>Caryophanaceae</taxon>
        <taxon>Solibacillus</taxon>
    </lineage>
</organism>
<proteinExistence type="predicted"/>
<dbReference type="RefSeq" id="WP_241368564.1">
    <property type="nucleotide sequence ID" value="NZ_JAKZFC010000001.1"/>
</dbReference>
<dbReference type="Pfam" id="PF13474">
    <property type="entry name" value="SnoaL_3"/>
    <property type="match status" value="1"/>
</dbReference>
<evidence type="ECO:0000259" key="1">
    <source>
        <dbReference type="Pfam" id="PF13474"/>
    </source>
</evidence>
<dbReference type="InterPro" id="IPR032710">
    <property type="entry name" value="NTF2-like_dom_sf"/>
</dbReference>
<keyword evidence="3" id="KW-1185">Reference proteome</keyword>
<gene>
    <name evidence="2" type="ORF">LZ480_06495</name>
</gene>
<protein>
    <submittedName>
        <fullName evidence="2">Nuclear transport factor 2 family protein</fullName>
    </submittedName>
</protein>
<dbReference type="InterPro" id="IPR037401">
    <property type="entry name" value="SnoaL-like"/>
</dbReference>
<reference evidence="2 3" key="1">
    <citation type="submission" date="2022-03" db="EMBL/GenBank/DDBJ databases">
        <authorList>
            <person name="Jo J.-H."/>
            <person name="Im W.-T."/>
        </authorList>
    </citation>
    <scope>NUCLEOTIDE SEQUENCE [LARGE SCALE GENOMIC DNA]</scope>
    <source>
        <strain evidence="2 3">MA9</strain>
    </source>
</reference>
<evidence type="ECO:0000313" key="2">
    <source>
        <dbReference type="EMBL" id="MCH7321539.1"/>
    </source>
</evidence>
<comment type="caution">
    <text evidence="2">The sequence shown here is derived from an EMBL/GenBank/DDBJ whole genome shotgun (WGS) entry which is preliminary data.</text>
</comment>
<dbReference type="Gene3D" id="3.10.450.50">
    <property type="match status" value="1"/>
</dbReference>
<dbReference type="EMBL" id="JAKZFC010000001">
    <property type="protein sequence ID" value="MCH7321539.1"/>
    <property type="molecule type" value="Genomic_DNA"/>
</dbReference>
<dbReference type="SUPFAM" id="SSF54427">
    <property type="entry name" value="NTF2-like"/>
    <property type="match status" value="1"/>
</dbReference>
<feature type="domain" description="SnoaL-like" evidence="1">
    <location>
        <begin position="3"/>
        <end position="119"/>
    </location>
</feature>
<evidence type="ECO:0000313" key="3">
    <source>
        <dbReference type="Proteomes" id="UP001316087"/>
    </source>
</evidence>
<sequence>MTVIDLLNKYIDATNTHDFKNVKACLHPNAVYWFTGTNCTNMSEIQAYFENAWDTIKNEIYRAKDIHWLVNEADNATCIYTYEYEGYLNGKYVQGNGRATNVFVKDDQNEWKLIHEHLSKLKY</sequence>
<accession>A0ABS9UB36</accession>
<name>A0ABS9UB36_9BACL</name>
<dbReference type="Proteomes" id="UP001316087">
    <property type="component" value="Unassembled WGS sequence"/>
</dbReference>